<dbReference type="InterPro" id="IPR012861">
    <property type="entry name" value="DUF1634"/>
</dbReference>
<feature type="transmembrane region" description="Helical" evidence="1">
    <location>
        <begin position="109"/>
        <end position="129"/>
    </location>
</feature>
<keyword evidence="1" id="KW-1133">Transmembrane helix</keyword>
<name>A0A1T4STN3_9BACT</name>
<proteinExistence type="predicted"/>
<dbReference type="RefSeq" id="WP_078670837.1">
    <property type="nucleotide sequence ID" value="NZ_FUWZ01000003.1"/>
</dbReference>
<gene>
    <name evidence="2" type="ORF">SAMN04488128_103491</name>
</gene>
<sequence length="131" mass="14065">MKLIKTLTGDRDIALLVGQVLRTGVITASAIAFVGGIFYLAKHGADSIPDYGTFTGEGKEYTTFSGIFHGLTTFKPSAIIQFGALVLLATPILRICFSLIGFAVEKDRMYVVITLVVLGIILFSMFGGLKI</sequence>
<keyword evidence="1" id="KW-0812">Transmembrane</keyword>
<keyword evidence="1" id="KW-0472">Membrane</keyword>
<keyword evidence="3" id="KW-1185">Reference proteome</keyword>
<accession>A0A1T4STN3</accession>
<dbReference type="Proteomes" id="UP000190367">
    <property type="component" value="Unassembled WGS sequence"/>
</dbReference>
<dbReference type="Pfam" id="PF07843">
    <property type="entry name" value="DUF1634"/>
    <property type="match status" value="1"/>
</dbReference>
<protein>
    <submittedName>
        <fullName evidence="2">Uncharacterized membrane protein</fullName>
    </submittedName>
</protein>
<evidence type="ECO:0000256" key="1">
    <source>
        <dbReference type="SAM" id="Phobius"/>
    </source>
</evidence>
<dbReference type="STRING" id="634771.SAMN04488128_103491"/>
<evidence type="ECO:0000313" key="3">
    <source>
        <dbReference type="Proteomes" id="UP000190367"/>
    </source>
</evidence>
<dbReference type="EMBL" id="FUWZ01000003">
    <property type="protein sequence ID" value="SKA31516.1"/>
    <property type="molecule type" value="Genomic_DNA"/>
</dbReference>
<organism evidence="2 3">
    <name type="scientific">Chitinophaga eiseniae</name>
    <dbReference type="NCBI Taxonomy" id="634771"/>
    <lineage>
        <taxon>Bacteria</taxon>
        <taxon>Pseudomonadati</taxon>
        <taxon>Bacteroidota</taxon>
        <taxon>Chitinophagia</taxon>
        <taxon>Chitinophagales</taxon>
        <taxon>Chitinophagaceae</taxon>
        <taxon>Chitinophaga</taxon>
    </lineage>
</organism>
<dbReference type="AlphaFoldDB" id="A0A1T4STN3"/>
<feature type="transmembrane region" description="Helical" evidence="1">
    <location>
        <begin position="20"/>
        <end position="41"/>
    </location>
</feature>
<dbReference type="OrthoDB" id="1072981at2"/>
<feature type="transmembrane region" description="Helical" evidence="1">
    <location>
        <begin position="78"/>
        <end position="97"/>
    </location>
</feature>
<evidence type="ECO:0000313" key="2">
    <source>
        <dbReference type="EMBL" id="SKA31516.1"/>
    </source>
</evidence>
<reference evidence="3" key="1">
    <citation type="submission" date="2017-02" db="EMBL/GenBank/DDBJ databases">
        <authorList>
            <person name="Varghese N."/>
            <person name="Submissions S."/>
        </authorList>
    </citation>
    <scope>NUCLEOTIDE SEQUENCE [LARGE SCALE GENOMIC DNA]</scope>
    <source>
        <strain evidence="3">DSM 22224</strain>
    </source>
</reference>